<proteinExistence type="predicted"/>
<sequence length="126" mass="14556">MDELNRKTKSFEDLLVWQKAHSFVLKAYEITSNNPKQEQFGLTSQFRRASISIPANIAEGYKKKGRLDKLRFYNIAQGSIEECRYYIILSKDLNYIDDKTAKEATSALIEVSYLLNNYCKAISQNS</sequence>
<evidence type="ECO:0000313" key="1">
    <source>
        <dbReference type="EMBL" id="SDC77515.1"/>
    </source>
</evidence>
<reference evidence="1 2" key="1">
    <citation type="submission" date="2016-09" db="EMBL/GenBank/DDBJ databases">
        <authorList>
            <person name="Capua I."/>
            <person name="De Benedictis P."/>
            <person name="Joannis T."/>
            <person name="Lombin L.H."/>
            <person name="Cattoli G."/>
        </authorList>
    </citation>
    <scope>NUCLEOTIDE SEQUENCE [LARGE SCALE GENOMIC DNA]</scope>
    <source>
        <strain evidence="1 2">A7P-90m</strain>
    </source>
</reference>
<accession>A0A1G6PDW7</accession>
<dbReference type="Pfam" id="PF05635">
    <property type="entry name" value="23S_rRNA_IVP"/>
    <property type="match status" value="1"/>
</dbReference>
<dbReference type="Gene3D" id="1.20.1440.60">
    <property type="entry name" value="23S rRNA-intervening sequence"/>
    <property type="match status" value="1"/>
</dbReference>
<keyword evidence="2" id="KW-1185">Reference proteome</keyword>
<dbReference type="PANTHER" id="PTHR38471">
    <property type="entry name" value="FOUR HELIX BUNDLE PROTEIN"/>
    <property type="match status" value="1"/>
</dbReference>
<name>A0A1G6PDW7_9BACT</name>
<dbReference type="OrthoDB" id="9811959at2"/>
<dbReference type="RefSeq" id="WP_092439505.1">
    <property type="nucleotide sequence ID" value="NZ_FMYP01000050.1"/>
</dbReference>
<dbReference type="Proteomes" id="UP000199452">
    <property type="component" value="Unassembled WGS sequence"/>
</dbReference>
<dbReference type="InterPro" id="IPR036583">
    <property type="entry name" value="23S_rRNA_IVS_sf"/>
</dbReference>
<evidence type="ECO:0000313" key="2">
    <source>
        <dbReference type="Proteomes" id="UP000199452"/>
    </source>
</evidence>
<organism evidence="1 2">
    <name type="scientific">Williamwhitmania taraxaci</name>
    <dbReference type="NCBI Taxonomy" id="1640674"/>
    <lineage>
        <taxon>Bacteria</taxon>
        <taxon>Pseudomonadati</taxon>
        <taxon>Bacteroidota</taxon>
        <taxon>Bacteroidia</taxon>
        <taxon>Bacteroidales</taxon>
        <taxon>Williamwhitmaniaceae</taxon>
        <taxon>Williamwhitmania</taxon>
    </lineage>
</organism>
<dbReference type="AlphaFoldDB" id="A0A1G6PDW7"/>
<dbReference type="CDD" id="cd16377">
    <property type="entry name" value="23S_rRNA_IVP_like"/>
    <property type="match status" value="1"/>
</dbReference>
<protein>
    <submittedName>
        <fullName evidence="1">Four helix bundle protein</fullName>
    </submittedName>
</protein>
<dbReference type="STRING" id="1640674.SAMN05216323_105015"/>
<dbReference type="NCBIfam" id="TIGR02436">
    <property type="entry name" value="four helix bundle protein"/>
    <property type="match status" value="1"/>
</dbReference>
<dbReference type="EMBL" id="FMYP01000050">
    <property type="protein sequence ID" value="SDC77515.1"/>
    <property type="molecule type" value="Genomic_DNA"/>
</dbReference>
<dbReference type="SUPFAM" id="SSF158446">
    <property type="entry name" value="IVS-encoded protein-like"/>
    <property type="match status" value="1"/>
</dbReference>
<dbReference type="PANTHER" id="PTHR38471:SF2">
    <property type="entry name" value="FOUR HELIX BUNDLE PROTEIN"/>
    <property type="match status" value="1"/>
</dbReference>
<dbReference type="InterPro" id="IPR012657">
    <property type="entry name" value="23S_rRNA-intervening_sequence"/>
</dbReference>
<gene>
    <name evidence="1" type="ORF">SAMN05216323_105015</name>
</gene>